<organism evidence="4 5">
    <name type="scientific">Morella rubra</name>
    <name type="common">Chinese bayberry</name>
    <dbReference type="NCBI Taxonomy" id="262757"/>
    <lineage>
        <taxon>Eukaryota</taxon>
        <taxon>Viridiplantae</taxon>
        <taxon>Streptophyta</taxon>
        <taxon>Embryophyta</taxon>
        <taxon>Tracheophyta</taxon>
        <taxon>Spermatophyta</taxon>
        <taxon>Magnoliopsida</taxon>
        <taxon>eudicotyledons</taxon>
        <taxon>Gunneridae</taxon>
        <taxon>Pentapetalae</taxon>
        <taxon>rosids</taxon>
        <taxon>fabids</taxon>
        <taxon>Fagales</taxon>
        <taxon>Myricaceae</taxon>
        <taxon>Morella</taxon>
    </lineage>
</organism>
<gene>
    <name evidence="4" type="ORF">CJ030_MR3G005801</name>
</gene>
<keyword evidence="5" id="KW-1185">Reference proteome</keyword>
<accession>A0A6A1W3J7</accession>
<comment type="caution">
    <text evidence="4">The sequence shown here is derived from an EMBL/GenBank/DDBJ whole genome shotgun (WGS) entry which is preliminary data.</text>
</comment>
<name>A0A6A1W3J7_9ROSI</name>
<evidence type="ECO:0000313" key="5">
    <source>
        <dbReference type="Proteomes" id="UP000516437"/>
    </source>
</evidence>
<evidence type="ECO:0000313" key="4">
    <source>
        <dbReference type="EMBL" id="KAB1219792.1"/>
    </source>
</evidence>
<evidence type="ECO:0000259" key="3">
    <source>
        <dbReference type="Pfam" id="PF20160"/>
    </source>
</evidence>
<evidence type="ECO:0000256" key="2">
    <source>
        <dbReference type="ARBA" id="ARBA00022737"/>
    </source>
</evidence>
<feature type="domain" description="C-JID" evidence="3">
    <location>
        <begin position="202"/>
        <end position="337"/>
    </location>
</feature>
<proteinExistence type="predicted"/>
<evidence type="ECO:0000256" key="1">
    <source>
        <dbReference type="ARBA" id="ARBA00022614"/>
    </source>
</evidence>
<reference evidence="4 5" key="1">
    <citation type="journal article" date="2019" name="Plant Biotechnol. J.">
        <title>The red bayberry genome and genetic basis of sex determination.</title>
        <authorList>
            <person name="Jia H.M."/>
            <person name="Jia H.J."/>
            <person name="Cai Q.L."/>
            <person name="Wang Y."/>
            <person name="Zhao H.B."/>
            <person name="Yang W.F."/>
            <person name="Wang G.Y."/>
            <person name="Li Y.H."/>
            <person name="Zhan D.L."/>
            <person name="Shen Y.T."/>
            <person name="Niu Q.F."/>
            <person name="Chang L."/>
            <person name="Qiu J."/>
            <person name="Zhao L."/>
            <person name="Xie H.B."/>
            <person name="Fu W.Y."/>
            <person name="Jin J."/>
            <person name="Li X.W."/>
            <person name="Jiao Y."/>
            <person name="Zhou C.C."/>
            <person name="Tu T."/>
            <person name="Chai C.Y."/>
            <person name="Gao J.L."/>
            <person name="Fan L.J."/>
            <person name="van de Weg E."/>
            <person name="Wang J.Y."/>
            <person name="Gao Z.S."/>
        </authorList>
    </citation>
    <scope>NUCLEOTIDE SEQUENCE [LARGE SCALE GENOMIC DNA]</scope>
    <source>
        <tissue evidence="4">Leaves</tissue>
    </source>
</reference>
<dbReference type="EMBL" id="RXIC02000021">
    <property type="protein sequence ID" value="KAB1219792.1"/>
    <property type="molecule type" value="Genomic_DNA"/>
</dbReference>
<dbReference type="InterPro" id="IPR045344">
    <property type="entry name" value="C-JID"/>
</dbReference>
<dbReference type="Gene3D" id="3.80.10.10">
    <property type="entry name" value="Ribonuclease Inhibitor"/>
    <property type="match status" value="1"/>
</dbReference>
<keyword evidence="1" id="KW-0433">Leucine-rich repeat</keyword>
<dbReference type="Pfam" id="PF20160">
    <property type="entry name" value="C-JID"/>
    <property type="match status" value="1"/>
</dbReference>
<keyword evidence="2" id="KW-0677">Repeat</keyword>
<dbReference type="SUPFAM" id="SSF52058">
    <property type="entry name" value="L domain-like"/>
    <property type="match status" value="1"/>
</dbReference>
<protein>
    <submittedName>
        <fullName evidence="4">TMV resistance protein N</fullName>
    </submittedName>
</protein>
<dbReference type="AlphaFoldDB" id="A0A6A1W3J7"/>
<dbReference type="Proteomes" id="UP000516437">
    <property type="component" value="Chromosome 3"/>
</dbReference>
<dbReference type="InterPro" id="IPR032675">
    <property type="entry name" value="LRR_dom_sf"/>
</dbReference>
<dbReference type="OrthoDB" id="1936883at2759"/>
<sequence>MDLSYSQNLIMTPDFAGFPNLQRVIFQGCSLLHKVDPSIGALDQLTKLNLKDCKCLIILPKEIDLDWDHIQELICSLNMDGGLADFSIVLKGREDHTGFFRLCLYISYGRFKDRLDERRWLRPSIKANSPSVAIKACGARILYEEDMPEFVKILSEDDFRVPGDSPWGPLLHMQQGTLGGKQEFDGRSEYNSLHRQEHPLIRCFSTHSRDTSVRFDTPENWYNDSTWMGLALCASFSVLEQYTTIEVNPDSHLSNYHLTLSLKTDIGCLERFQVYRLDRTDLWLLESGGLGWLAYIPRGSFPDWLNLCTWIETSIAANYPGLRMSKCGFRLVYQNDKKAFKKRLEYANKKRAFGMILQCPACRLRTVKSP</sequence>